<evidence type="ECO:0000313" key="2">
    <source>
        <dbReference type="Proteomes" id="UP000183200"/>
    </source>
</evidence>
<dbReference type="AlphaFoldDB" id="A0A1G9PTV2"/>
<dbReference type="Proteomes" id="UP000183200">
    <property type="component" value="Unassembled WGS sequence"/>
</dbReference>
<organism evidence="1 2">
    <name type="scientific">Pedobacter steynii</name>
    <dbReference type="NCBI Taxonomy" id="430522"/>
    <lineage>
        <taxon>Bacteria</taxon>
        <taxon>Pseudomonadati</taxon>
        <taxon>Bacteroidota</taxon>
        <taxon>Sphingobacteriia</taxon>
        <taxon>Sphingobacteriales</taxon>
        <taxon>Sphingobacteriaceae</taxon>
        <taxon>Pedobacter</taxon>
    </lineage>
</organism>
<keyword evidence="2" id="KW-1185">Reference proteome</keyword>
<protein>
    <submittedName>
        <fullName evidence="1">Uncharacterized protein</fullName>
    </submittedName>
</protein>
<name>A0A1G9PTV2_9SPHI</name>
<dbReference type="EMBL" id="FNGY01000002">
    <property type="protein sequence ID" value="SDM01677.1"/>
    <property type="molecule type" value="Genomic_DNA"/>
</dbReference>
<reference evidence="2" key="1">
    <citation type="submission" date="2016-10" db="EMBL/GenBank/DDBJ databases">
        <authorList>
            <person name="Varghese N."/>
            <person name="Submissions S."/>
        </authorList>
    </citation>
    <scope>NUCLEOTIDE SEQUENCE [LARGE SCALE GENOMIC DNA]</scope>
    <source>
        <strain evidence="2">DSM 19110</strain>
    </source>
</reference>
<proteinExistence type="predicted"/>
<evidence type="ECO:0000313" key="1">
    <source>
        <dbReference type="EMBL" id="SDM01677.1"/>
    </source>
</evidence>
<sequence length="49" mass="5493">MFIICETIISKLKKAENADDSFIAVKKLMKPSSTYDLQTARMVMIASLP</sequence>
<accession>A0A1G9PTV2</accession>
<gene>
    <name evidence="1" type="ORF">SAMN05421820_102746</name>
</gene>